<comment type="caution">
    <text evidence="2">The sequence shown here is derived from an EMBL/GenBank/DDBJ whole genome shotgun (WGS) entry which is preliminary data.</text>
</comment>
<keyword evidence="1" id="KW-1133">Transmembrane helix</keyword>
<feature type="transmembrane region" description="Helical" evidence="1">
    <location>
        <begin position="22"/>
        <end position="41"/>
    </location>
</feature>
<reference evidence="2 3" key="1">
    <citation type="journal article" date="2016" name="Syst. Appl. Microbiol.">
        <title>Vibrio bivalvicida sp. nov., a novel larval pathogen for bivalve molluscs reared in a hatchery.</title>
        <authorList>
            <person name="Dubert J."/>
            <person name="Romalde J.L."/>
            <person name="Prado S."/>
            <person name="Barja J.L."/>
        </authorList>
    </citation>
    <scope>NUCLEOTIDE SEQUENCE [LARGE SCALE GENOMIC DNA]</scope>
    <source>
        <strain evidence="2 3">605</strain>
    </source>
</reference>
<evidence type="ECO:0000256" key="1">
    <source>
        <dbReference type="SAM" id="Phobius"/>
    </source>
</evidence>
<keyword evidence="1" id="KW-0472">Membrane</keyword>
<feature type="transmembrane region" description="Helical" evidence="1">
    <location>
        <begin position="92"/>
        <end position="110"/>
    </location>
</feature>
<keyword evidence="1" id="KW-0812">Transmembrane</keyword>
<dbReference type="Proteomes" id="UP000078406">
    <property type="component" value="Unassembled WGS sequence"/>
</dbReference>
<organism evidence="2 3">
    <name type="scientific">Vibrio bivalvicida</name>
    <dbReference type="NCBI Taxonomy" id="1276888"/>
    <lineage>
        <taxon>Bacteria</taxon>
        <taxon>Pseudomonadati</taxon>
        <taxon>Pseudomonadota</taxon>
        <taxon>Gammaproteobacteria</taxon>
        <taxon>Vibrionales</taxon>
        <taxon>Vibrionaceae</taxon>
        <taxon>Vibrio</taxon>
        <taxon>Vibrio oreintalis group</taxon>
    </lineage>
</organism>
<protein>
    <submittedName>
        <fullName evidence="2">Uncharacterized protein</fullName>
    </submittedName>
</protein>
<evidence type="ECO:0000313" key="3">
    <source>
        <dbReference type="Proteomes" id="UP000078406"/>
    </source>
</evidence>
<name>A0A177XVF4_9VIBR</name>
<accession>A0A177XVF4</accession>
<evidence type="ECO:0000313" key="2">
    <source>
        <dbReference type="EMBL" id="OAJ92594.1"/>
    </source>
</evidence>
<sequence length="119" mass="13168">MAKAINGILQTMFVDAFEVSTMIKFLELVLIVIPITVYFARDKKVISSTLSRVVLCIAFIALILELSVGWLIVIGAIASEFPEPSVFVGTEMWNILLGPLVLTLYVYVFSEVVPKSSRV</sequence>
<proteinExistence type="predicted"/>
<dbReference type="AlphaFoldDB" id="A0A177XVF4"/>
<dbReference type="EMBL" id="LLEI02000075">
    <property type="protein sequence ID" value="OAJ92594.1"/>
    <property type="molecule type" value="Genomic_DNA"/>
</dbReference>
<gene>
    <name evidence="2" type="ORF">APB76_19915</name>
</gene>
<feature type="transmembrane region" description="Helical" evidence="1">
    <location>
        <begin position="53"/>
        <end position="77"/>
    </location>
</feature>